<dbReference type="AlphaFoldDB" id="N2BTZ1"/>
<reference evidence="2 3" key="1">
    <citation type="submission" date="2013-03" db="EMBL/GenBank/DDBJ databases">
        <title>The Genome Sequence of Atopobium minutum 10063974.</title>
        <authorList>
            <consortium name="The Broad Institute Genome Sequencing Platform"/>
            <person name="Earl A."/>
            <person name="Ward D."/>
            <person name="Feldgarden M."/>
            <person name="Gevers D."/>
            <person name="Lambert T."/>
            <person name="Marvaud J.-C."/>
            <person name="Courvalin P."/>
            <person name="Walker B."/>
            <person name="Young S.K."/>
            <person name="Zeng Q."/>
            <person name="Gargeya S."/>
            <person name="Fitzgerald M."/>
            <person name="Haas B."/>
            <person name="Abouelleil A."/>
            <person name="Alvarado L."/>
            <person name="Arachchi H.M."/>
            <person name="Berlin A.M."/>
            <person name="Chapman S.B."/>
            <person name="Dewar J."/>
            <person name="Goldberg J."/>
            <person name="Griggs A."/>
            <person name="Gujja S."/>
            <person name="Hansen M."/>
            <person name="Howarth C."/>
            <person name="Imamovic A."/>
            <person name="Larimer J."/>
            <person name="McCowan C."/>
            <person name="Murphy C."/>
            <person name="Neiman D."/>
            <person name="Pearson M."/>
            <person name="Priest M."/>
            <person name="Roberts A."/>
            <person name="Saif S."/>
            <person name="Shea T."/>
            <person name="Sisk P."/>
            <person name="Sykes S."/>
            <person name="Wortman J."/>
            <person name="Nusbaum C."/>
            <person name="Birren B."/>
        </authorList>
    </citation>
    <scope>NUCLEOTIDE SEQUENCE [LARGE SCALE GENOMIC DNA]</scope>
    <source>
        <strain evidence="2 3">10063974</strain>
    </source>
</reference>
<evidence type="ECO:0000259" key="1">
    <source>
        <dbReference type="Pfam" id="PF21841"/>
    </source>
</evidence>
<gene>
    <name evidence="2" type="ORF">HMPREF1091_00919</name>
</gene>
<dbReference type="HOGENOM" id="CLU_192023_1_0_11"/>
<dbReference type="InterPro" id="IPR054195">
    <property type="entry name" value="DUF6900"/>
</dbReference>
<dbReference type="Pfam" id="PF21841">
    <property type="entry name" value="DUF6900"/>
    <property type="match status" value="1"/>
</dbReference>
<dbReference type="OrthoDB" id="7067229at2"/>
<accession>N2BTZ1</accession>
<proteinExistence type="predicted"/>
<name>N2BTZ1_9ACTN</name>
<dbReference type="PATRIC" id="fig|997872.3.peg.920"/>
<dbReference type="RefSeq" id="WP_002563694.1">
    <property type="nucleotide sequence ID" value="NZ_KB822533.1"/>
</dbReference>
<keyword evidence="3" id="KW-1185">Reference proteome</keyword>
<dbReference type="Proteomes" id="UP000012651">
    <property type="component" value="Unassembled WGS sequence"/>
</dbReference>
<protein>
    <recommendedName>
        <fullName evidence="1">DUF6900 domain-containing protein</fullName>
    </recommendedName>
</protein>
<dbReference type="EMBL" id="AGXC01000002">
    <property type="protein sequence ID" value="EMZ41945.1"/>
    <property type="molecule type" value="Genomic_DNA"/>
</dbReference>
<comment type="caution">
    <text evidence="2">The sequence shown here is derived from an EMBL/GenBank/DDBJ whole genome shotgun (WGS) entry which is preliminary data.</text>
</comment>
<organism evidence="2 3">
    <name type="scientific">Atopobium minutum 10063974</name>
    <dbReference type="NCBI Taxonomy" id="997872"/>
    <lineage>
        <taxon>Bacteria</taxon>
        <taxon>Bacillati</taxon>
        <taxon>Actinomycetota</taxon>
        <taxon>Coriobacteriia</taxon>
        <taxon>Coriobacteriales</taxon>
        <taxon>Atopobiaceae</taxon>
        <taxon>Atopobium</taxon>
    </lineage>
</organism>
<evidence type="ECO:0000313" key="2">
    <source>
        <dbReference type="EMBL" id="EMZ41945.1"/>
    </source>
</evidence>
<evidence type="ECO:0000313" key="3">
    <source>
        <dbReference type="Proteomes" id="UP000012651"/>
    </source>
</evidence>
<sequence>MTKKIEKTLLEIAKKNNWEIEDRGDLETRHNDGDDFIEVSVWGLKAMLEEAYAAGKAAC</sequence>
<feature type="domain" description="DUF6900" evidence="1">
    <location>
        <begin position="5"/>
        <end position="58"/>
    </location>
</feature>